<organism evidence="2 3">
    <name type="scientific">Polistes dominula</name>
    <name type="common">European paper wasp</name>
    <name type="synonym">Vespa dominula</name>
    <dbReference type="NCBI Taxonomy" id="743375"/>
    <lineage>
        <taxon>Eukaryota</taxon>
        <taxon>Metazoa</taxon>
        <taxon>Ecdysozoa</taxon>
        <taxon>Arthropoda</taxon>
        <taxon>Hexapoda</taxon>
        <taxon>Insecta</taxon>
        <taxon>Pterygota</taxon>
        <taxon>Neoptera</taxon>
        <taxon>Endopterygota</taxon>
        <taxon>Hymenoptera</taxon>
        <taxon>Apocrita</taxon>
        <taxon>Aculeata</taxon>
        <taxon>Vespoidea</taxon>
        <taxon>Vespidae</taxon>
        <taxon>Polistinae</taxon>
        <taxon>Polistini</taxon>
        <taxon>Polistes</taxon>
    </lineage>
</organism>
<accession>A0ABM1JB13</accession>
<sequence>MCRVRKGDGTFRECRALLDACAAAHLITENVSRELRLPIKPYSILIHAINDTVTRTTGVIEITIQSLYNKYSRNLLLFIVPKIADQVPGEVFPRELVKIPLSRKLADHQFHLPRPVDILIGSGATLALMSIGFLATTKLREQLERFRLLEDANITRSKSVNEIDCENHYVKDTKRDESGRYIVRLPFREERHDYSHLRGIALRRFHNLWKKLHANTKLWKEYERIIQEYVDLGHMSTVEDEPTGGFYLLHHAVIKSANMTTKTFSQQHHISQTYNPRHFSRTLVTIPNVSVRTDGGYRENVSTNMDSSGRSPVPTDILVA</sequence>
<dbReference type="Proteomes" id="UP000694924">
    <property type="component" value="Unplaced"/>
</dbReference>
<protein>
    <submittedName>
        <fullName evidence="3">Uncharacterized protein LOC107073475</fullName>
    </submittedName>
</protein>
<reference evidence="3" key="1">
    <citation type="submission" date="2025-08" db="UniProtKB">
        <authorList>
            <consortium name="RefSeq"/>
        </authorList>
    </citation>
    <scope>IDENTIFICATION</scope>
    <source>
        <tissue evidence="3">Whole body</tissue>
    </source>
</reference>
<dbReference type="GeneID" id="107073475"/>
<name>A0ABM1JB13_POLDO</name>
<gene>
    <name evidence="3" type="primary">LOC107073475</name>
</gene>
<proteinExistence type="predicted"/>
<keyword evidence="2" id="KW-1185">Reference proteome</keyword>
<evidence type="ECO:0000313" key="2">
    <source>
        <dbReference type="Proteomes" id="UP000694924"/>
    </source>
</evidence>
<feature type="region of interest" description="Disordered" evidence="1">
    <location>
        <begin position="300"/>
        <end position="320"/>
    </location>
</feature>
<feature type="compositionally biased region" description="Polar residues" evidence="1">
    <location>
        <begin position="300"/>
        <end position="310"/>
    </location>
</feature>
<evidence type="ECO:0000256" key="1">
    <source>
        <dbReference type="SAM" id="MobiDB-lite"/>
    </source>
</evidence>
<evidence type="ECO:0000313" key="3">
    <source>
        <dbReference type="RefSeq" id="XP_015189651.1"/>
    </source>
</evidence>
<dbReference type="RefSeq" id="XP_015189651.1">
    <property type="nucleotide sequence ID" value="XM_015334165.1"/>
</dbReference>